<feature type="transmembrane region" description="Helical" evidence="7">
    <location>
        <begin position="214"/>
        <end position="234"/>
    </location>
</feature>
<reference evidence="9 10" key="1">
    <citation type="submission" date="2017-05" db="EMBL/GenBank/DDBJ databases">
        <title>The Genome Sequence of Enterococcus sp. 8G7_MSG3316.</title>
        <authorList>
            <consortium name="The Broad Institute Genomics Platform"/>
            <consortium name="The Broad Institute Genomic Center for Infectious Diseases"/>
            <person name="Earl A."/>
            <person name="Manson A."/>
            <person name="Schwartman J."/>
            <person name="Gilmore M."/>
            <person name="Abouelleil A."/>
            <person name="Cao P."/>
            <person name="Chapman S."/>
            <person name="Cusick C."/>
            <person name="Shea T."/>
            <person name="Young S."/>
            <person name="Neafsey D."/>
            <person name="Nusbaum C."/>
            <person name="Birren B."/>
        </authorList>
    </citation>
    <scope>NUCLEOTIDE SEQUENCE [LARGE SCALE GENOMIC DNA]</scope>
    <source>
        <strain evidence="9 10">8G7_MSG3316</strain>
    </source>
</reference>
<keyword evidence="10" id="KW-1185">Reference proteome</keyword>
<name>A0A242A548_9ENTE</name>
<comment type="caution">
    <text evidence="9">The sequence shown here is derived from an EMBL/GenBank/DDBJ whole genome shotgun (WGS) entry which is preliminary data.</text>
</comment>
<dbReference type="PROSITE" id="PS50928">
    <property type="entry name" value="ABC_TM1"/>
    <property type="match status" value="1"/>
</dbReference>
<organism evidence="9 10">
    <name type="scientific">Candidatus Enterococcus testudinis</name>
    <dbReference type="NCBI Taxonomy" id="1834191"/>
    <lineage>
        <taxon>Bacteria</taxon>
        <taxon>Bacillati</taxon>
        <taxon>Bacillota</taxon>
        <taxon>Bacilli</taxon>
        <taxon>Lactobacillales</taxon>
        <taxon>Enterococcaceae</taxon>
        <taxon>Enterococcus</taxon>
    </lineage>
</organism>
<evidence type="ECO:0000259" key="8">
    <source>
        <dbReference type="PROSITE" id="PS50928"/>
    </source>
</evidence>
<feature type="transmembrane region" description="Helical" evidence="7">
    <location>
        <begin position="157"/>
        <end position="174"/>
    </location>
</feature>
<dbReference type="SUPFAM" id="SSF161098">
    <property type="entry name" value="MetI-like"/>
    <property type="match status" value="1"/>
</dbReference>
<feature type="transmembrane region" description="Helical" evidence="7">
    <location>
        <begin position="46"/>
        <end position="77"/>
    </location>
</feature>
<dbReference type="InterPro" id="IPR000515">
    <property type="entry name" value="MetI-like"/>
</dbReference>
<keyword evidence="2 7" id="KW-0813">Transport</keyword>
<dbReference type="Pfam" id="PF00528">
    <property type="entry name" value="BPD_transp_1"/>
    <property type="match status" value="1"/>
</dbReference>
<feature type="domain" description="ABC transmembrane type-1" evidence="8">
    <location>
        <begin position="51"/>
        <end position="231"/>
    </location>
</feature>
<evidence type="ECO:0000256" key="7">
    <source>
        <dbReference type="RuleBase" id="RU363032"/>
    </source>
</evidence>
<dbReference type="GO" id="GO:0005886">
    <property type="term" value="C:plasma membrane"/>
    <property type="evidence" value="ECO:0007669"/>
    <property type="project" value="UniProtKB-SubCell"/>
</dbReference>
<evidence type="ECO:0000256" key="2">
    <source>
        <dbReference type="ARBA" id="ARBA00022448"/>
    </source>
</evidence>
<dbReference type="CDD" id="cd06261">
    <property type="entry name" value="TM_PBP2"/>
    <property type="match status" value="1"/>
</dbReference>
<dbReference type="InterPro" id="IPR035906">
    <property type="entry name" value="MetI-like_sf"/>
</dbReference>
<dbReference type="OrthoDB" id="9804353at2"/>
<dbReference type="Proteomes" id="UP000195043">
    <property type="component" value="Unassembled WGS sequence"/>
</dbReference>
<sequence>MTTGRKFLWGLLSFVCCWWGLSWLTNNRSLPNPWETAARFWALREVIFLHAGASLFRVLTALLLALMVGIPLGIYLGRSSIGGRLFGPLLYFLYPIPKVAFLPIFMLFFGLGNQSKVLLIFSVIVIQVIVSIRDAVNEIPVIYEEVLSNYTAKWRHRLYYVIWPALLPALFASLRVSIGISLASLFFAENYNTVYGVGYLILSAWAKMDYRQMMVGIVMIALIGYGLFAVIDWLEQKACQGRK</sequence>
<evidence type="ECO:0000256" key="5">
    <source>
        <dbReference type="ARBA" id="ARBA00022989"/>
    </source>
</evidence>
<dbReference type="GO" id="GO:0055085">
    <property type="term" value="P:transmembrane transport"/>
    <property type="evidence" value="ECO:0007669"/>
    <property type="project" value="InterPro"/>
</dbReference>
<protein>
    <recommendedName>
        <fullName evidence="8">ABC transmembrane type-1 domain-containing protein</fullName>
    </recommendedName>
</protein>
<dbReference type="AlphaFoldDB" id="A0A242A548"/>
<keyword evidence="4 7" id="KW-0812">Transmembrane</keyword>
<evidence type="ECO:0000256" key="6">
    <source>
        <dbReference type="ARBA" id="ARBA00023136"/>
    </source>
</evidence>
<comment type="subcellular location">
    <subcellularLocation>
        <location evidence="1 7">Cell membrane</location>
        <topology evidence="1 7">Multi-pass membrane protein</topology>
    </subcellularLocation>
</comment>
<dbReference type="PANTHER" id="PTHR30151:SF0">
    <property type="entry name" value="ABC TRANSPORTER PERMEASE PROTEIN MJ0413-RELATED"/>
    <property type="match status" value="1"/>
</dbReference>
<evidence type="ECO:0000256" key="1">
    <source>
        <dbReference type="ARBA" id="ARBA00004651"/>
    </source>
</evidence>
<dbReference type="RefSeq" id="WP_086273758.1">
    <property type="nucleotide sequence ID" value="NZ_NGKU01000001.1"/>
</dbReference>
<comment type="similarity">
    <text evidence="7">Belongs to the binding-protein-dependent transport system permease family.</text>
</comment>
<accession>A0A242A548</accession>
<dbReference type="EMBL" id="NGKU01000001">
    <property type="protein sequence ID" value="OTN75733.1"/>
    <property type="molecule type" value="Genomic_DNA"/>
</dbReference>
<evidence type="ECO:0000313" key="10">
    <source>
        <dbReference type="Proteomes" id="UP000195043"/>
    </source>
</evidence>
<feature type="transmembrane region" description="Helical" evidence="7">
    <location>
        <begin position="7"/>
        <end position="26"/>
    </location>
</feature>
<evidence type="ECO:0000256" key="4">
    <source>
        <dbReference type="ARBA" id="ARBA00022692"/>
    </source>
</evidence>
<dbReference type="STRING" id="1834191.A5886_000809"/>
<evidence type="ECO:0000313" key="9">
    <source>
        <dbReference type="EMBL" id="OTN75733.1"/>
    </source>
</evidence>
<keyword evidence="5 7" id="KW-1133">Transmembrane helix</keyword>
<dbReference type="Gene3D" id="1.10.3720.10">
    <property type="entry name" value="MetI-like"/>
    <property type="match status" value="1"/>
</dbReference>
<dbReference type="PANTHER" id="PTHR30151">
    <property type="entry name" value="ALKANE SULFONATE ABC TRANSPORTER-RELATED, MEMBRANE SUBUNIT"/>
    <property type="match status" value="1"/>
</dbReference>
<gene>
    <name evidence="9" type="ORF">A5886_000809</name>
</gene>
<feature type="transmembrane region" description="Helical" evidence="7">
    <location>
        <begin position="117"/>
        <end position="136"/>
    </location>
</feature>
<keyword evidence="6 7" id="KW-0472">Membrane</keyword>
<feature type="transmembrane region" description="Helical" evidence="7">
    <location>
        <begin position="89"/>
        <end position="111"/>
    </location>
</feature>
<proteinExistence type="inferred from homology"/>
<evidence type="ECO:0000256" key="3">
    <source>
        <dbReference type="ARBA" id="ARBA00022475"/>
    </source>
</evidence>
<keyword evidence="3" id="KW-1003">Cell membrane</keyword>